<sequence length="256" mass="28744">MMKVPSGYCDLRVEHINDSIIDTYVNSGYSVIAVNTTVNYSLLGVGSSNRKKRKIAECNDEVNKDQDWIPIPKSANNDNLKLTILNRLTIQITNIGQLQQTVSSRNFSKYNILAVEPLDDRIIQELVTSPSIDIITCKGNSMMTPKDYQVAVNNKIYFEISYAEMLKNSVTRQDTLTLAHLFHIKGKLKNIIITSGMLNKSDIRNPYDVMNLGFTLGLATNQSKESITYGCHSVILKGYERKLKKSATNLIPMKSS</sequence>
<dbReference type="GO" id="GO:0005655">
    <property type="term" value="C:nucleolar ribonuclease P complex"/>
    <property type="evidence" value="ECO:0007669"/>
    <property type="project" value="TreeGrafter"/>
</dbReference>
<dbReference type="OrthoDB" id="17948at2759"/>
<dbReference type="PANTHER" id="PTHR13031:SF0">
    <property type="entry name" value="RIBONUCLEASE P PROTEIN SUBUNIT P30"/>
    <property type="match status" value="1"/>
</dbReference>
<dbReference type="Gene3D" id="3.20.20.140">
    <property type="entry name" value="Metal-dependent hydrolases"/>
    <property type="match status" value="1"/>
</dbReference>
<protein>
    <submittedName>
        <fullName evidence="4">Polymerase/histidinol phosphatase-like,RNase P subunit p30</fullName>
    </submittedName>
</protein>
<dbReference type="EMBL" id="CABPRJ010001911">
    <property type="protein sequence ID" value="VVC40994.1"/>
    <property type="molecule type" value="Genomic_DNA"/>
</dbReference>
<dbReference type="AlphaFoldDB" id="A0A5E4NHI6"/>
<dbReference type="InterPro" id="IPR016195">
    <property type="entry name" value="Pol/histidinol_Pase-like"/>
</dbReference>
<comment type="subcellular location">
    <subcellularLocation>
        <location evidence="1">Nucleus</location>
    </subcellularLocation>
</comment>
<dbReference type="GO" id="GO:0008033">
    <property type="term" value="P:tRNA processing"/>
    <property type="evidence" value="ECO:0007669"/>
    <property type="project" value="UniProtKB-KW"/>
</dbReference>
<keyword evidence="3" id="KW-0819">tRNA processing</keyword>
<dbReference type="Pfam" id="PF01876">
    <property type="entry name" value="RNase_P_p30"/>
    <property type="match status" value="1"/>
</dbReference>
<proteinExistence type="inferred from homology"/>
<keyword evidence="5" id="KW-1185">Reference proteome</keyword>
<name>A0A5E4NHI6_9HEMI</name>
<gene>
    <name evidence="4" type="ORF">CINCED_3A000766</name>
</gene>
<evidence type="ECO:0000256" key="1">
    <source>
        <dbReference type="ARBA" id="ARBA00004123"/>
    </source>
</evidence>
<dbReference type="PANTHER" id="PTHR13031">
    <property type="entry name" value="RIBONUCLEASE P SUBUNIT P30"/>
    <property type="match status" value="1"/>
</dbReference>
<evidence type="ECO:0000313" key="4">
    <source>
        <dbReference type="EMBL" id="VVC40994.1"/>
    </source>
</evidence>
<dbReference type="InterPro" id="IPR002738">
    <property type="entry name" value="RNase_P_p30"/>
</dbReference>
<evidence type="ECO:0000256" key="2">
    <source>
        <dbReference type="ARBA" id="ARBA00007331"/>
    </source>
</evidence>
<dbReference type="Proteomes" id="UP000325440">
    <property type="component" value="Unassembled WGS sequence"/>
</dbReference>
<accession>A0A5E4NHI6</accession>
<dbReference type="GO" id="GO:0003723">
    <property type="term" value="F:RNA binding"/>
    <property type="evidence" value="ECO:0007669"/>
    <property type="project" value="TreeGrafter"/>
</dbReference>
<evidence type="ECO:0000313" key="5">
    <source>
        <dbReference type="Proteomes" id="UP000325440"/>
    </source>
</evidence>
<organism evidence="4 5">
    <name type="scientific">Cinara cedri</name>
    <dbReference type="NCBI Taxonomy" id="506608"/>
    <lineage>
        <taxon>Eukaryota</taxon>
        <taxon>Metazoa</taxon>
        <taxon>Ecdysozoa</taxon>
        <taxon>Arthropoda</taxon>
        <taxon>Hexapoda</taxon>
        <taxon>Insecta</taxon>
        <taxon>Pterygota</taxon>
        <taxon>Neoptera</taxon>
        <taxon>Paraneoptera</taxon>
        <taxon>Hemiptera</taxon>
        <taxon>Sternorrhyncha</taxon>
        <taxon>Aphidomorpha</taxon>
        <taxon>Aphidoidea</taxon>
        <taxon>Aphididae</taxon>
        <taxon>Lachninae</taxon>
        <taxon>Cinara</taxon>
    </lineage>
</organism>
<evidence type="ECO:0000256" key="3">
    <source>
        <dbReference type="ARBA" id="ARBA00022694"/>
    </source>
</evidence>
<comment type="similarity">
    <text evidence="2">Belongs to the eukaryotic/archaeal RNase P protein component 3 family.</text>
</comment>
<dbReference type="SUPFAM" id="SSF89550">
    <property type="entry name" value="PHP domain-like"/>
    <property type="match status" value="1"/>
</dbReference>
<reference evidence="4 5" key="1">
    <citation type="submission" date="2019-08" db="EMBL/GenBank/DDBJ databases">
        <authorList>
            <person name="Alioto T."/>
            <person name="Alioto T."/>
            <person name="Gomez Garrido J."/>
        </authorList>
    </citation>
    <scope>NUCLEOTIDE SEQUENCE [LARGE SCALE GENOMIC DNA]</scope>
</reference>